<protein>
    <submittedName>
        <fullName evidence="1">Uncharacterized protein</fullName>
    </submittedName>
</protein>
<evidence type="ECO:0000313" key="2">
    <source>
        <dbReference type="Proteomes" id="UP000230008"/>
    </source>
</evidence>
<organism evidence="1 2">
    <name type="scientific">Candidatus Williamhamiltonella defendens</name>
    <dbReference type="NCBI Taxonomy" id="138072"/>
    <lineage>
        <taxon>Bacteria</taxon>
        <taxon>Pseudomonadati</taxon>
        <taxon>Pseudomonadota</taxon>
        <taxon>Gammaproteobacteria</taxon>
        <taxon>Enterobacterales</taxon>
        <taxon>Enterobacteriaceae</taxon>
        <taxon>aphid secondary symbionts</taxon>
        <taxon>Candidatus Williamhamiltonella</taxon>
    </lineage>
</organism>
<dbReference type="AlphaFoldDB" id="A0A2D3T1C1"/>
<accession>A0A2D3T1C1</accession>
<gene>
    <name evidence="1" type="ORF">BJP41_03625</name>
</gene>
<name>A0A2D3T1C1_9ENTR</name>
<proteinExistence type="predicted"/>
<sequence>MTSNTLVYKLPFMKSIIVQVQRLNFAMQSKNFSQTNLEKASRVFHPTIFNCKLNKDASKGSKKL</sequence>
<dbReference type="EMBL" id="CP017606">
    <property type="protein sequence ID" value="ATW29587.1"/>
    <property type="molecule type" value="Genomic_DNA"/>
</dbReference>
<dbReference type="Proteomes" id="UP000230008">
    <property type="component" value="Chromosome"/>
</dbReference>
<reference evidence="2" key="1">
    <citation type="submission" date="2016-10" db="EMBL/GenBank/DDBJ databases">
        <authorList>
            <person name="Chevignon G."/>
        </authorList>
    </citation>
    <scope>NUCLEOTIDE SEQUENCE [LARGE SCALE GENOMIC DNA]</scope>
    <source>
        <strain evidence="2">A2C</strain>
    </source>
</reference>
<reference evidence="2" key="2">
    <citation type="submission" date="2017-11" db="EMBL/GenBank/DDBJ databases">
        <title>PacBio sequencing of new strain of the secondary endosymbiont Candidatus Hamiltonella defensa.</title>
        <authorList>
            <person name="Strand M.R."/>
            <person name="Oliver K."/>
        </authorList>
    </citation>
    <scope>NUCLEOTIDE SEQUENCE [LARGE SCALE GENOMIC DNA]</scope>
    <source>
        <strain evidence="2">A2C</strain>
    </source>
</reference>
<evidence type="ECO:0000313" key="1">
    <source>
        <dbReference type="EMBL" id="ATW29587.1"/>
    </source>
</evidence>